<gene>
    <name evidence="2" type="ORF">CYMTET_56141</name>
</gene>
<evidence type="ECO:0000313" key="3">
    <source>
        <dbReference type="Proteomes" id="UP001190700"/>
    </source>
</evidence>
<evidence type="ECO:0000256" key="1">
    <source>
        <dbReference type="SAM" id="MobiDB-lite"/>
    </source>
</evidence>
<reference evidence="2 3" key="1">
    <citation type="journal article" date="2015" name="Genome Biol. Evol.">
        <title>Comparative Genomics of a Bacterivorous Green Alga Reveals Evolutionary Causalities and Consequences of Phago-Mixotrophic Mode of Nutrition.</title>
        <authorList>
            <person name="Burns J.A."/>
            <person name="Paasch A."/>
            <person name="Narechania A."/>
            <person name="Kim E."/>
        </authorList>
    </citation>
    <scope>NUCLEOTIDE SEQUENCE [LARGE SCALE GENOMIC DNA]</scope>
    <source>
        <strain evidence="2 3">PLY_AMNH</strain>
    </source>
</reference>
<proteinExistence type="predicted"/>
<dbReference type="AlphaFoldDB" id="A0AAE0BCQ4"/>
<dbReference type="Proteomes" id="UP001190700">
    <property type="component" value="Unassembled WGS sequence"/>
</dbReference>
<feature type="compositionally biased region" description="Polar residues" evidence="1">
    <location>
        <begin position="146"/>
        <end position="156"/>
    </location>
</feature>
<comment type="caution">
    <text evidence="2">The sequence shown here is derived from an EMBL/GenBank/DDBJ whole genome shotgun (WGS) entry which is preliminary data.</text>
</comment>
<evidence type="ECO:0000313" key="2">
    <source>
        <dbReference type="EMBL" id="KAK3233565.1"/>
    </source>
</evidence>
<feature type="region of interest" description="Disordered" evidence="1">
    <location>
        <begin position="112"/>
        <end position="178"/>
    </location>
</feature>
<dbReference type="EMBL" id="LGRX02035676">
    <property type="protein sequence ID" value="KAK3233565.1"/>
    <property type="molecule type" value="Genomic_DNA"/>
</dbReference>
<organism evidence="2 3">
    <name type="scientific">Cymbomonas tetramitiformis</name>
    <dbReference type="NCBI Taxonomy" id="36881"/>
    <lineage>
        <taxon>Eukaryota</taxon>
        <taxon>Viridiplantae</taxon>
        <taxon>Chlorophyta</taxon>
        <taxon>Pyramimonadophyceae</taxon>
        <taxon>Pyramimonadales</taxon>
        <taxon>Pyramimonadaceae</taxon>
        <taxon>Cymbomonas</taxon>
    </lineage>
</organism>
<feature type="non-terminal residue" evidence="2">
    <location>
        <position position="178"/>
    </location>
</feature>
<accession>A0AAE0BCQ4</accession>
<protein>
    <submittedName>
        <fullName evidence="2">Uncharacterized protein</fullName>
    </submittedName>
</protein>
<sequence length="178" mass="19015">MLAENLDMSVHINQNHPDDPMLDMHVSEEKLKAMQAKAEMAKKKKKTETSFCETSGDQAMKSVEYEILEGVTNPHQRAWKGGVRLTFIAGGTGSKSAYWKFKDAVGGTGYLKPAQVEEVKDDVDPPAATSDDESEPPEVSSPGSPINLSSGKNSPGSYDGNAAGVEEAEEAPATIASE</sequence>
<name>A0AAE0BCQ4_9CHLO</name>
<keyword evidence="3" id="KW-1185">Reference proteome</keyword>